<feature type="domain" description="C2H2-type" evidence="10">
    <location>
        <begin position="316"/>
        <end position="344"/>
    </location>
</feature>
<evidence type="ECO:0000256" key="3">
    <source>
        <dbReference type="ARBA" id="ARBA00022737"/>
    </source>
</evidence>
<dbReference type="PROSITE" id="PS50157">
    <property type="entry name" value="ZINC_FINGER_C2H2_2"/>
    <property type="match status" value="8"/>
</dbReference>
<feature type="domain" description="C2H2-type" evidence="10">
    <location>
        <begin position="409"/>
        <end position="436"/>
    </location>
</feature>
<organism evidence="11 12">
    <name type="scientific">Saccoglossus kowalevskii</name>
    <name type="common">Acorn worm</name>
    <dbReference type="NCBI Taxonomy" id="10224"/>
    <lineage>
        <taxon>Eukaryota</taxon>
        <taxon>Metazoa</taxon>
        <taxon>Hemichordata</taxon>
        <taxon>Enteropneusta</taxon>
        <taxon>Harrimaniidae</taxon>
        <taxon>Saccoglossus</taxon>
    </lineage>
</organism>
<feature type="region of interest" description="Disordered" evidence="9">
    <location>
        <begin position="189"/>
        <end position="217"/>
    </location>
</feature>
<feature type="compositionally biased region" description="Acidic residues" evidence="9">
    <location>
        <begin position="40"/>
        <end position="50"/>
    </location>
</feature>
<feature type="compositionally biased region" description="Low complexity" evidence="9">
    <location>
        <begin position="659"/>
        <end position="679"/>
    </location>
</feature>
<accession>A0ABM0GRE4</accession>
<keyword evidence="2" id="KW-0479">Metal-binding</keyword>
<evidence type="ECO:0000256" key="5">
    <source>
        <dbReference type="ARBA" id="ARBA00022833"/>
    </source>
</evidence>
<protein>
    <submittedName>
        <fullName evidence="12">Zinc finger protein 267-like</fullName>
    </submittedName>
</protein>
<proteinExistence type="predicted"/>
<feature type="compositionally biased region" description="Polar residues" evidence="9">
    <location>
        <begin position="137"/>
        <end position="161"/>
    </location>
</feature>
<feature type="compositionally biased region" description="Basic and acidic residues" evidence="9">
    <location>
        <begin position="104"/>
        <end position="120"/>
    </location>
</feature>
<keyword evidence="6" id="KW-0238">DNA-binding</keyword>
<dbReference type="SUPFAM" id="SSF57667">
    <property type="entry name" value="beta-beta-alpha zinc fingers"/>
    <property type="match status" value="6"/>
</dbReference>
<evidence type="ECO:0000256" key="8">
    <source>
        <dbReference type="PROSITE-ProRule" id="PRU00042"/>
    </source>
</evidence>
<evidence type="ECO:0000313" key="12">
    <source>
        <dbReference type="RefSeq" id="XP_002735647.1"/>
    </source>
</evidence>
<feature type="region of interest" description="Disordered" evidence="9">
    <location>
        <begin position="659"/>
        <end position="694"/>
    </location>
</feature>
<feature type="domain" description="C2H2-type" evidence="10">
    <location>
        <begin position="496"/>
        <end position="523"/>
    </location>
</feature>
<feature type="region of interest" description="Disordered" evidence="9">
    <location>
        <begin position="619"/>
        <end position="641"/>
    </location>
</feature>
<feature type="compositionally biased region" description="Polar residues" evidence="9">
    <location>
        <begin position="295"/>
        <end position="304"/>
    </location>
</feature>
<dbReference type="PANTHER" id="PTHR24404">
    <property type="entry name" value="ZINC FINGER PROTEIN"/>
    <property type="match status" value="1"/>
</dbReference>
<dbReference type="InterPro" id="IPR013087">
    <property type="entry name" value="Znf_C2H2_type"/>
</dbReference>
<evidence type="ECO:0000256" key="6">
    <source>
        <dbReference type="ARBA" id="ARBA00023125"/>
    </source>
</evidence>
<evidence type="ECO:0000256" key="1">
    <source>
        <dbReference type="ARBA" id="ARBA00004123"/>
    </source>
</evidence>
<evidence type="ECO:0000256" key="4">
    <source>
        <dbReference type="ARBA" id="ARBA00022771"/>
    </source>
</evidence>
<feature type="region of interest" description="Disordered" evidence="9">
    <location>
        <begin position="571"/>
        <end position="598"/>
    </location>
</feature>
<feature type="domain" description="C2H2-type" evidence="10">
    <location>
        <begin position="524"/>
        <end position="551"/>
    </location>
</feature>
<feature type="domain" description="C2H2-type" evidence="10">
    <location>
        <begin position="267"/>
        <end position="294"/>
    </location>
</feature>
<evidence type="ECO:0000313" key="11">
    <source>
        <dbReference type="Proteomes" id="UP000694865"/>
    </source>
</evidence>
<evidence type="ECO:0000256" key="9">
    <source>
        <dbReference type="SAM" id="MobiDB-lite"/>
    </source>
</evidence>
<gene>
    <name evidence="12" type="primary">LOC100367368</name>
</gene>
<comment type="subcellular location">
    <subcellularLocation>
        <location evidence="1">Nucleus</location>
    </subcellularLocation>
</comment>
<evidence type="ECO:0000259" key="10">
    <source>
        <dbReference type="PROSITE" id="PS50157"/>
    </source>
</evidence>
<dbReference type="PROSITE" id="PS00028">
    <property type="entry name" value="ZINC_FINGER_C2H2_1"/>
    <property type="match status" value="7"/>
</dbReference>
<feature type="compositionally biased region" description="Acidic residues" evidence="9">
    <location>
        <begin position="121"/>
        <end position="133"/>
    </location>
</feature>
<dbReference type="Proteomes" id="UP000694865">
    <property type="component" value="Unplaced"/>
</dbReference>
<dbReference type="InterPro" id="IPR050589">
    <property type="entry name" value="Ikaros_C2H2-ZF"/>
</dbReference>
<evidence type="ECO:0000256" key="7">
    <source>
        <dbReference type="ARBA" id="ARBA00023242"/>
    </source>
</evidence>
<keyword evidence="7" id="KW-0539">Nucleus</keyword>
<keyword evidence="5" id="KW-0862">Zinc</keyword>
<feature type="domain" description="C2H2-type" evidence="10">
    <location>
        <begin position="381"/>
        <end position="408"/>
    </location>
</feature>
<dbReference type="Pfam" id="PF00096">
    <property type="entry name" value="zf-C2H2"/>
    <property type="match status" value="4"/>
</dbReference>
<dbReference type="InterPro" id="IPR036236">
    <property type="entry name" value="Znf_C2H2_sf"/>
</dbReference>
<keyword evidence="11" id="KW-1185">Reference proteome</keyword>
<feature type="domain" description="C2H2-type" evidence="10">
    <location>
        <begin position="353"/>
        <end position="380"/>
    </location>
</feature>
<dbReference type="RefSeq" id="XP_002735647.1">
    <property type="nucleotide sequence ID" value="XM_002735601.2"/>
</dbReference>
<dbReference type="GeneID" id="100367368"/>
<feature type="compositionally biased region" description="Acidic residues" evidence="9">
    <location>
        <begin position="71"/>
        <end position="101"/>
    </location>
</feature>
<dbReference type="PANTHER" id="PTHR24404:SF114">
    <property type="entry name" value="KLUMPFUSS, ISOFORM B-RELATED"/>
    <property type="match status" value="1"/>
</dbReference>
<keyword evidence="3" id="KW-0677">Repeat</keyword>
<feature type="region of interest" description="Disordered" evidence="9">
    <location>
        <begin position="40"/>
        <end position="176"/>
    </location>
</feature>
<feature type="compositionally biased region" description="Acidic residues" evidence="9">
    <location>
        <begin position="189"/>
        <end position="204"/>
    </location>
</feature>
<sequence>MMDAGDFSFSFKCDWCDFSTKNILEIKGHVDSHKKIVDVMQDESDTDEVSVENALTEKRKGSKSNMQAKVEEEDGEVADDEEDDEEDEEEEEEEEEEDVSSDEGTNREKDDNDAQNSDKEYSEEEEDEEDCNEETYSRPQCSTSEHLTDNSLEVSFGNQDENLQKKARRKPPIPKKAIKEVVEMTNEAWEQEERDLAGEDESAEPEIHNNDSDYEPGNIRITRAAPIVTRSRDEQLMIHQFTEGQDADVIEKPCKTKYMLNNPKHSHKCKICSFTCKFKSNLIKHKRSHEKKNSDSGQKSSASRSNKKPTVAENRYRCNQCDYTCKFKYRLKDHKASQHKVDKPSDEKKKKMYVCDICGHIALNKYKISRHIRKHTGEKPFKCEECAMCFSERGNLLKHQGRHTLEKNFLCEECGKAFKRDINLRMHRRIHKTENLYECVNCDYKCVRKDMLESHRARKHLKMKALLCDHCGKGFYTKQELESHRRNKHAPRNMPHRCILCDLSFITEYKLKAHLKTHPEYKPFKCDFCGVLFRKSASLIYHRRVHTGEKPLQCELCTYVTSTPSNMYKHRKREHGITRSAQPSAKRGRKRSGQNASHLEIGDVKLVLEMPARVPFQVDATSPPVTSQPVSTMSTVTSLPSSDTDNVYADYHYTQAAIQHHQPQHPQSHLQPPQSQIHPGTLQPITDPHGIPHPSSQDVIGSYTVPPVHQVHQLLFHQ</sequence>
<dbReference type="SMART" id="SM00355">
    <property type="entry name" value="ZnF_C2H2"/>
    <property type="match status" value="11"/>
</dbReference>
<keyword evidence="4 8" id="KW-0863">Zinc-finger</keyword>
<name>A0ABM0GRE4_SACKO</name>
<feature type="region of interest" description="Disordered" evidence="9">
    <location>
        <begin position="285"/>
        <end position="311"/>
    </location>
</feature>
<reference evidence="12" key="1">
    <citation type="submission" date="2025-08" db="UniProtKB">
        <authorList>
            <consortium name="RefSeq"/>
        </authorList>
    </citation>
    <scope>IDENTIFICATION</scope>
    <source>
        <tissue evidence="12">Testes</tissue>
    </source>
</reference>
<evidence type="ECO:0000256" key="2">
    <source>
        <dbReference type="ARBA" id="ARBA00022723"/>
    </source>
</evidence>
<dbReference type="Gene3D" id="3.30.160.60">
    <property type="entry name" value="Classic Zinc Finger"/>
    <property type="match status" value="7"/>
</dbReference>
<feature type="domain" description="C2H2-type" evidence="10">
    <location>
        <begin position="466"/>
        <end position="494"/>
    </location>
</feature>